<dbReference type="Pfam" id="PF13873">
    <property type="entry name" value="Myb_DNA-bind_5"/>
    <property type="match status" value="1"/>
</dbReference>
<evidence type="ECO:0000313" key="5">
    <source>
        <dbReference type="RefSeq" id="XP_041423624.1"/>
    </source>
</evidence>
<feature type="region of interest" description="Disordered" evidence="2">
    <location>
        <begin position="35"/>
        <end position="310"/>
    </location>
</feature>
<evidence type="ECO:0000256" key="1">
    <source>
        <dbReference type="SAM" id="Coils"/>
    </source>
</evidence>
<dbReference type="PANTHER" id="PTHR23098:SF23">
    <property type="entry name" value="MYB-RELATED TRANSCRIPTION FACTOR, PARTNER OF PROFILIN-LIKE ISOFORM X2-RELATED"/>
    <property type="match status" value="1"/>
</dbReference>
<dbReference type="RefSeq" id="XP_041423624.1">
    <property type="nucleotide sequence ID" value="XM_041567690.1"/>
</dbReference>
<organism evidence="4 5">
    <name type="scientific">Xenopus laevis</name>
    <name type="common">African clawed frog</name>
    <dbReference type="NCBI Taxonomy" id="8355"/>
    <lineage>
        <taxon>Eukaryota</taxon>
        <taxon>Metazoa</taxon>
        <taxon>Chordata</taxon>
        <taxon>Craniata</taxon>
        <taxon>Vertebrata</taxon>
        <taxon>Euteleostomi</taxon>
        <taxon>Amphibia</taxon>
        <taxon>Batrachia</taxon>
        <taxon>Anura</taxon>
        <taxon>Pipoidea</taxon>
        <taxon>Pipidae</taxon>
        <taxon>Xenopodinae</taxon>
        <taxon>Xenopus</taxon>
        <taxon>Xenopus</taxon>
    </lineage>
</organism>
<keyword evidence="4" id="KW-1185">Reference proteome</keyword>
<dbReference type="GeneID" id="108704447"/>
<evidence type="ECO:0000313" key="4">
    <source>
        <dbReference type="Proteomes" id="UP000186698"/>
    </source>
</evidence>
<proteinExistence type="predicted"/>
<feature type="domain" description="Myb/SANT-like DNA-binding" evidence="3">
    <location>
        <begin position="310"/>
        <end position="383"/>
    </location>
</feature>
<feature type="compositionally biased region" description="Basic and acidic residues" evidence="2">
    <location>
        <begin position="107"/>
        <end position="128"/>
    </location>
</feature>
<feature type="compositionally biased region" description="Basic and acidic residues" evidence="2">
    <location>
        <begin position="255"/>
        <end position="271"/>
    </location>
</feature>
<sequence>MASRGKGKKERAWKEGEHWKASEYWCGGTQDLFEGDSEEEYFSETSPEPQGEKSIRAYNRLVRGKERSWEEEDGQGGSSTWDRSRDTGRERRERAHDPLWGEEVEEFWERGQEKRASGKGSHGREEVRAAAISSQWRKDGRAVTMESQGRENERTAARGPHGREDGRATGRGSQEREMGRATGWSSQGRGDERAAGCGSQGKGEYRAAAWGTQGGGKGRATEGGSPGREEVRSVERGSRGNEKRKASVGRGSWGNEERNASGCRSQEKERPAASGSQRWRTLSPVPATRRPREEETEEENEEGPIYKLGPRFSSEENAALVNEVIRQWDLLFGTRSHWITPARRKHLWQEVAECVTSVSTVHRDGHTAYKRFSDLKRYIRKKFMVRRTKRQKAGGGPLPPLRLRPYERHLLETMGEEVCQGFEAEFWDTDRRPQAARQHHRPTDMYRGQTSQQATVAALAQPLNPSEAGVQEPIECQEQQVGYHHQSLSTLPVKSPRPAAASVAAARGREQGQGQGLDETSLDFPTEALWTSACLSAVFQPSFVHQRRHNLRLRRWMARVDGHLLDLRWEMAVVSQELKNLKVELHEWRLEAQKQHLEWQSNADRRNNALLTALEQALHVPTSARSTEETVPEPSHAPPRRISQRTRGRPNKKGK</sequence>
<accession>A0A8J1L3R6</accession>
<dbReference type="OrthoDB" id="8961517at2759"/>
<dbReference type="Proteomes" id="UP000186698">
    <property type="component" value="Chromosome 6S"/>
</dbReference>
<keyword evidence="1" id="KW-0175">Coiled coil</keyword>
<feature type="compositionally biased region" description="Basic and acidic residues" evidence="2">
    <location>
        <begin position="82"/>
        <end position="99"/>
    </location>
</feature>
<evidence type="ECO:0000256" key="2">
    <source>
        <dbReference type="SAM" id="MobiDB-lite"/>
    </source>
</evidence>
<reference evidence="5" key="1">
    <citation type="submission" date="2025-08" db="UniProtKB">
        <authorList>
            <consortium name="RefSeq"/>
        </authorList>
    </citation>
    <scope>IDENTIFICATION</scope>
    <source>
        <strain evidence="5">J_2021</strain>
        <tissue evidence="5">Erythrocytes</tissue>
    </source>
</reference>
<feature type="compositionally biased region" description="Basic and acidic residues" evidence="2">
    <location>
        <begin position="148"/>
        <end position="179"/>
    </location>
</feature>
<name>A0A8J1L3R6_XENLA</name>
<evidence type="ECO:0000259" key="3">
    <source>
        <dbReference type="Pfam" id="PF13873"/>
    </source>
</evidence>
<feature type="coiled-coil region" evidence="1">
    <location>
        <begin position="564"/>
        <end position="598"/>
    </location>
</feature>
<dbReference type="AlphaFoldDB" id="A0A8J1L3R6"/>
<dbReference type="PANTHER" id="PTHR23098">
    <property type="entry name" value="AGAP001331-PA-RELATED"/>
    <property type="match status" value="1"/>
</dbReference>
<feature type="compositionally biased region" description="Basic residues" evidence="2">
    <location>
        <begin position="638"/>
        <end position="655"/>
    </location>
</feature>
<dbReference type="KEGG" id="xla:108704447"/>
<feature type="compositionally biased region" description="Basic and acidic residues" evidence="2">
    <location>
        <begin position="227"/>
        <end position="245"/>
    </location>
</feature>
<dbReference type="InterPro" id="IPR028002">
    <property type="entry name" value="Myb_DNA-bind_5"/>
</dbReference>
<feature type="region of interest" description="Disordered" evidence="2">
    <location>
        <begin position="621"/>
        <end position="655"/>
    </location>
</feature>
<protein>
    <submittedName>
        <fullName evidence="5">Uncharacterized protein LOC108704447</fullName>
    </submittedName>
</protein>
<dbReference type="GO" id="GO:0005634">
    <property type="term" value="C:nucleus"/>
    <property type="evidence" value="ECO:0007669"/>
    <property type="project" value="TreeGrafter"/>
</dbReference>
<gene>
    <name evidence="5" type="primary">LOC108704447</name>
</gene>